<proteinExistence type="predicted"/>
<name>A0A7S4QVB7_9STRA</name>
<sequence length="237" mass="24984">MKRCRKEHTISLILLSLASSTDVFAFAPASVPGRPAQTLPSGEWRRSDGQIRTGGFKVIATRMKSATVGNVLEDVDGIGEASNQEDELSGRLPIGPGEVPPPILDLTEQIDIAQVIASTTLSSSGNIGADIFSDDSVEAEILVNQGRNNIIEGPNEVPQPSLELAEREEEGYIETPGVMKIMKFAIPAVGVWLCGPMLSLIDTSTVGLLSGTAQQAALGPAVAVADYSALLLVSKYI</sequence>
<keyword evidence="1" id="KW-0732">Signal</keyword>
<dbReference type="EMBL" id="HBNS01009132">
    <property type="protein sequence ID" value="CAE4592804.1"/>
    <property type="molecule type" value="Transcribed_RNA"/>
</dbReference>
<gene>
    <name evidence="2" type="ORF">DBRI00130_LOCUS7366</name>
</gene>
<organism evidence="2">
    <name type="scientific">Ditylum brightwellii</name>
    <dbReference type="NCBI Taxonomy" id="49249"/>
    <lineage>
        <taxon>Eukaryota</taxon>
        <taxon>Sar</taxon>
        <taxon>Stramenopiles</taxon>
        <taxon>Ochrophyta</taxon>
        <taxon>Bacillariophyta</taxon>
        <taxon>Mediophyceae</taxon>
        <taxon>Lithodesmiophycidae</taxon>
        <taxon>Lithodesmiales</taxon>
        <taxon>Lithodesmiaceae</taxon>
        <taxon>Ditylum</taxon>
    </lineage>
</organism>
<dbReference type="AlphaFoldDB" id="A0A7S4QVB7"/>
<evidence type="ECO:0000313" key="2">
    <source>
        <dbReference type="EMBL" id="CAE4592804.1"/>
    </source>
</evidence>
<evidence type="ECO:0000256" key="1">
    <source>
        <dbReference type="SAM" id="SignalP"/>
    </source>
</evidence>
<protein>
    <submittedName>
        <fullName evidence="2">Uncharacterized protein</fullName>
    </submittedName>
</protein>
<feature type="chain" id="PRO_5031275971" evidence="1">
    <location>
        <begin position="26"/>
        <end position="237"/>
    </location>
</feature>
<accession>A0A7S4QVB7</accession>
<reference evidence="2" key="1">
    <citation type="submission" date="2021-01" db="EMBL/GenBank/DDBJ databases">
        <authorList>
            <person name="Corre E."/>
            <person name="Pelletier E."/>
            <person name="Niang G."/>
            <person name="Scheremetjew M."/>
            <person name="Finn R."/>
            <person name="Kale V."/>
            <person name="Holt S."/>
            <person name="Cochrane G."/>
            <person name="Meng A."/>
            <person name="Brown T."/>
            <person name="Cohen L."/>
        </authorList>
    </citation>
    <scope>NUCLEOTIDE SEQUENCE</scope>
    <source>
        <strain evidence="2">GSO104</strain>
    </source>
</reference>
<feature type="signal peptide" evidence="1">
    <location>
        <begin position="1"/>
        <end position="25"/>
    </location>
</feature>